<feature type="domain" description="Glycosyltransferase 2-like" evidence="1">
    <location>
        <begin position="8"/>
        <end position="150"/>
    </location>
</feature>
<dbReference type="EMBL" id="SRYR01000003">
    <property type="protein sequence ID" value="TGY42446.1"/>
    <property type="molecule type" value="Genomic_DNA"/>
</dbReference>
<dbReference type="OrthoDB" id="9807674at2"/>
<keyword evidence="2" id="KW-0808">Transferase</keyword>
<comment type="caution">
    <text evidence="2">The sequence shown here is derived from an EMBL/GenBank/DDBJ whole genome shotgun (WGS) entry which is preliminary data.</text>
</comment>
<proteinExistence type="predicted"/>
<dbReference type="PANTHER" id="PTHR22916">
    <property type="entry name" value="GLYCOSYLTRANSFERASE"/>
    <property type="match status" value="1"/>
</dbReference>
<dbReference type="GO" id="GO:0016740">
    <property type="term" value="F:transferase activity"/>
    <property type="evidence" value="ECO:0007669"/>
    <property type="project" value="UniProtKB-KW"/>
</dbReference>
<dbReference type="InterPro" id="IPR001173">
    <property type="entry name" value="Glyco_trans_2-like"/>
</dbReference>
<reference evidence="2 3" key="1">
    <citation type="submission" date="2019-04" db="EMBL/GenBank/DDBJ databases">
        <title>Microbes associate with the intestines of laboratory mice.</title>
        <authorList>
            <person name="Navarre W."/>
            <person name="Wong E."/>
            <person name="Huang K."/>
            <person name="Tropini C."/>
            <person name="Ng K."/>
            <person name="Yu B."/>
        </authorList>
    </citation>
    <scope>NUCLEOTIDE SEQUENCE [LARGE SCALE GENOMIC DNA]</scope>
    <source>
        <strain evidence="2 3">NM50_B9-20</strain>
    </source>
</reference>
<gene>
    <name evidence="2" type="ORF">E5347_09515</name>
</gene>
<sequence>MKNNDLVSIIIPVYKTEKKYLINCIKSIELQDYNNYEIVLVDDGNPKEYKNILNDIEKDIEKVRIIHKENGGASSARNLGLIEANGEYIVFVDADDSISKDFISEAISYISKYKLDIVMGGYQINDVKHLPKCKDIKIYQSEEIEKLKQIFISGFATEDTKELKGCLGILAPWAKVFRRNAIGDIKFDENLILSEDALFNLYCLSNVEKVGIVSKCWYNYSIVNDSICHSYRENALHEINISTKKFEEFLNISSLECFTNNEAYKYRMIKQLYNLLLYYYCNSNYKGDNPIKGIKKYLKDNKNIYKSIKNTDEFFLPKSYKVLKLLAKHQSSLGIYIFFKLKLYLKKS</sequence>
<evidence type="ECO:0000259" key="1">
    <source>
        <dbReference type="Pfam" id="PF00535"/>
    </source>
</evidence>
<dbReference type="Pfam" id="PF00535">
    <property type="entry name" value="Glycos_transf_2"/>
    <property type="match status" value="1"/>
</dbReference>
<dbReference type="Proteomes" id="UP000306888">
    <property type="component" value="Unassembled WGS sequence"/>
</dbReference>
<dbReference type="AlphaFoldDB" id="A0A4S2DJQ8"/>
<evidence type="ECO:0000313" key="2">
    <source>
        <dbReference type="EMBL" id="TGY42446.1"/>
    </source>
</evidence>
<name>A0A4S2DJQ8_9CLOT</name>
<protein>
    <submittedName>
        <fullName evidence="2">Glycosyltransferase family 2 protein</fullName>
    </submittedName>
</protein>
<dbReference type="RefSeq" id="WP_136006779.1">
    <property type="nucleotide sequence ID" value="NZ_SRYR01000003.1"/>
</dbReference>
<dbReference type="InterPro" id="IPR029044">
    <property type="entry name" value="Nucleotide-diphossugar_trans"/>
</dbReference>
<organism evidence="2 3">
    <name type="scientific">Clostridium sartagoforme</name>
    <dbReference type="NCBI Taxonomy" id="84031"/>
    <lineage>
        <taxon>Bacteria</taxon>
        <taxon>Bacillati</taxon>
        <taxon>Bacillota</taxon>
        <taxon>Clostridia</taxon>
        <taxon>Eubacteriales</taxon>
        <taxon>Clostridiaceae</taxon>
        <taxon>Clostridium</taxon>
    </lineage>
</organism>
<dbReference type="SUPFAM" id="SSF53448">
    <property type="entry name" value="Nucleotide-diphospho-sugar transferases"/>
    <property type="match status" value="1"/>
</dbReference>
<evidence type="ECO:0000313" key="3">
    <source>
        <dbReference type="Proteomes" id="UP000306888"/>
    </source>
</evidence>
<keyword evidence="3" id="KW-1185">Reference proteome</keyword>
<dbReference type="CDD" id="cd00761">
    <property type="entry name" value="Glyco_tranf_GTA_type"/>
    <property type="match status" value="1"/>
</dbReference>
<accession>A0A4S2DJQ8</accession>
<dbReference type="Gene3D" id="3.90.550.10">
    <property type="entry name" value="Spore Coat Polysaccharide Biosynthesis Protein SpsA, Chain A"/>
    <property type="match status" value="1"/>
</dbReference>